<feature type="transmembrane region" description="Helical" evidence="1">
    <location>
        <begin position="295"/>
        <end position="314"/>
    </location>
</feature>
<dbReference type="Pfam" id="PF01757">
    <property type="entry name" value="Acyl_transf_3"/>
    <property type="match status" value="1"/>
</dbReference>
<evidence type="ECO:0000313" key="6">
    <source>
        <dbReference type="Proteomes" id="UP000323012"/>
    </source>
</evidence>
<dbReference type="Proteomes" id="UP000072236">
    <property type="component" value="Chromosome"/>
</dbReference>
<keyword evidence="1" id="KW-0472">Membrane</keyword>
<dbReference type="InterPro" id="IPR002656">
    <property type="entry name" value="Acyl_transf_3_dom"/>
</dbReference>
<feature type="transmembrane region" description="Helical" evidence="1">
    <location>
        <begin position="365"/>
        <end position="387"/>
    </location>
</feature>
<dbReference type="RefSeq" id="WP_005541152.1">
    <property type="nucleotide sequence ID" value="NZ_CP012959.1"/>
</dbReference>
<dbReference type="AlphaFoldDB" id="A0AAC9AI56"/>
<keyword evidence="4" id="KW-0808">Transferase</keyword>
<feature type="transmembrane region" description="Helical" evidence="1">
    <location>
        <begin position="191"/>
        <end position="220"/>
    </location>
</feature>
<proteinExistence type="predicted"/>
<sequence length="397" mass="47075">MIFEIFVLFYSISFIPICVWYTGYILKIVNVKFPEYNSSFNKPLESLRGIACAAVLMAHINMYFYSWNNSYALKEFSSSFKSSSYLGQSGVVWFFMLTGYLFWNMVQSNSFDMNNFYIKRIRRLVPVMIVLVLVVSIFDWVMGGTPIPNLEQLVKLLKNFSFYFAGIHDTFYPEIVHRINNLWTLRWEWMFYLVLPLISTLCRSWLALTILFFPSIFILTDVYYTGVKQSDAALFLAFYLGMIFVHFIKFIKVTNFLKLKKIILLSLSPYGFLFVILLSMTSMFMPASEIRPQNIYFIFINAPVFLWFLLYSVFDNDRMKWILSLPCLNLGRISYSLYLWHLFITFIVYKLFINIPFINNFFSLIFLYPVVVILVSIPISILSYKLIELRFMYKHMK</sequence>
<dbReference type="KEGG" id="aact:ACT75_06330"/>
<reference evidence="3 5" key="1">
    <citation type="submission" date="2015-10" db="EMBL/GenBank/DDBJ databases">
        <title>Tn-seq of a polymicrobial infection.</title>
        <authorList>
            <person name="Stacy A."/>
            <person name="Rumbaugh K.P."/>
            <person name="Whiteley M."/>
        </authorList>
    </citation>
    <scope>NUCLEOTIDE SEQUENCE [LARGE SCALE GENOMIC DNA]</scope>
    <source>
        <strain evidence="3 5">624</strain>
    </source>
</reference>
<feature type="transmembrane region" description="Helical" evidence="1">
    <location>
        <begin position="47"/>
        <end position="65"/>
    </location>
</feature>
<gene>
    <name evidence="3" type="ORF">ACT75_06330</name>
    <name evidence="4" type="ORF">FXB79_06360</name>
</gene>
<evidence type="ECO:0000259" key="2">
    <source>
        <dbReference type="Pfam" id="PF01757"/>
    </source>
</evidence>
<organism evidence="3 5">
    <name type="scientific">Aggregatibacter actinomycetemcomitans</name>
    <name type="common">Actinobacillus actinomycetemcomitans</name>
    <name type="synonym">Haemophilus actinomycetemcomitans</name>
    <dbReference type="NCBI Taxonomy" id="714"/>
    <lineage>
        <taxon>Bacteria</taxon>
        <taxon>Pseudomonadati</taxon>
        <taxon>Pseudomonadota</taxon>
        <taxon>Gammaproteobacteria</taxon>
        <taxon>Pasteurellales</taxon>
        <taxon>Pasteurellaceae</taxon>
        <taxon>Aggregatibacter</taxon>
    </lineage>
</organism>
<feature type="transmembrane region" description="Helical" evidence="1">
    <location>
        <begin position="335"/>
        <end position="353"/>
    </location>
</feature>
<dbReference type="EMBL" id="CP012959">
    <property type="protein sequence ID" value="AMQ94174.1"/>
    <property type="molecule type" value="Genomic_DNA"/>
</dbReference>
<feature type="transmembrane region" description="Helical" evidence="1">
    <location>
        <begin position="85"/>
        <end position="103"/>
    </location>
</feature>
<dbReference type="GO" id="GO:0016020">
    <property type="term" value="C:membrane"/>
    <property type="evidence" value="ECO:0007669"/>
    <property type="project" value="TreeGrafter"/>
</dbReference>
<evidence type="ECO:0000313" key="5">
    <source>
        <dbReference type="Proteomes" id="UP000072236"/>
    </source>
</evidence>
<evidence type="ECO:0000256" key="1">
    <source>
        <dbReference type="SAM" id="Phobius"/>
    </source>
</evidence>
<dbReference type="GO" id="GO:0000271">
    <property type="term" value="P:polysaccharide biosynthetic process"/>
    <property type="evidence" value="ECO:0007669"/>
    <property type="project" value="TreeGrafter"/>
</dbReference>
<reference evidence="4 6" key="2">
    <citation type="submission" date="2019-08" db="EMBL/GenBank/DDBJ databases">
        <title>Whole genome sequencing of Aggregatibacter actinomycetemcomitans cultured from blood stream infections in Denmark reveals a novel phylogenetic lineage expressing serotype a membrane O polysaccharide.</title>
        <authorList>
            <person name="Nedergaard S."/>
            <person name="Kobel C.M."/>
            <person name="Nielsen M.B."/>
            <person name="Moeller R.T."/>
            <person name="Jensen A.B."/>
            <person name="Noerskov-Lauritsen N."/>
        </authorList>
    </citation>
    <scope>NUCLEOTIDE SEQUENCE [LARGE SCALE GENOMIC DNA]</scope>
    <source>
        <strain evidence="4 6">PN_563</strain>
    </source>
</reference>
<keyword evidence="1" id="KW-0812">Transmembrane</keyword>
<dbReference type="PANTHER" id="PTHR23028">
    <property type="entry name" value="ACETYLTRANSFERASE"/>
    <property type="match status" value="1"/>
</dbReference>
<dbReference type="GO" id="GO:0016747">
    <property type="term" value="F:acyltransferase activity, transferring groups other than amino-acyl groups"/>
    <property type="evidence" value="ECO:0007669"/>
    <property type="project" value="InterPro"/>
</dbReference>
<name>A0AAC9AI56_AGGAC</name>
<protein>
    <submittedName>
        <fullName evidence="3">Acetyltransferase</fullName>
    </submittedName>
    <submittedName>
        <fullName evidence="4">Acyltransferase</fullName>
    </submittedName>
</protein>
<evidence type="ECO:0000313" key="3">
    <source>
        <dbReference type="EMBL" id="AMQ94174.1"/>
    </source>
</evidence>
<feature type="transmembrane region" description="Helical" evidence="1">
    <location>
        <begin position="263"/>
        <end position="283"/>
    </location>
</feature>
<keyword evidence="1" id="KW-1133">Transmembrane helix</keyword>
<evidence type="ECO:0000313" key="4">
    <source>
        <dbReference type="EMBL" id="TYA38901.1"/>
    </source>
</evidence>
<keyword evidence="4" id="KW-0012">Acyltransferase</keyword>
<feature type="transmembrane region" description="Helical" evidence="1">
    <location>
        <begin position="124"/>
        <end position="142"/>
    </location>
</feature>
<accession>A0AAC9AI56</accession>
<feature type="transmembrane region" description="Helical" evidence="1">
    <location>
        <begin position="232"/>
        <end position="251"/>
    </location>
</feature>
<dbReference type="EMBL" id="VSED01000014">
    <property type="protein sequence ID" value="TYA38901.1"/>
    <property type="molecule type" value="Genomic_DNA"/>
</dbReference>
<feature type="transmembrane region" description="Helical" evidence="1">
    <location>
        <begin position="6"/>
        <end position="26"/>
    </location>
</feature>
<dbReference type="Proteomes" id="UP000323012">
    <property type="component" value="Unassembled WGS sequence"/>
</dbReference>
<dbReference type="PANTHER" id="PTHR23028:SF53">
    <property type="entry name" value="ACYL_TRANSF_3 DOMAIN-CONTAINING PROTEIN"/>
    <property type="match status" value="1"/>
</dbReference>
<dbReference type="InterPro" id="IPR050879">
    <property type="entry name" value="Acyltransferase_3"/>
</dbReference>
<feature type="domain" description="Acyltransferase 3" evidence="2">
    <location>
        <begin position="44"/>
        <end position="379"/>
    </location>
</feature>
<feature type="transmembrane region" description="Helical" evidence="1">
    <location>
        <begin position="162"/>
        <end position="179"/>
    </location>
</feature>